<dbReference type="SMART" id="SM00812">
    <property type="entry name" value="Alpha_L_fucos"/>
    <property type="match status" value="1"/>
</dbReference>
<dbReference type="AlphaFoldDB" id="A0A366KEF3"/>
<name>A0A366KEF3_9BIFI</name>
<dbReference type="InterPro" id="IPR000933">
    <property type="entry name" value="Glyco_hydro_29"/>
</dbReference>
<feature type="domain" description="Glycoside hydrolase family 29 N-terminal" evidence="7">
    <location>
        <begin position="6"/>
        <end position="338"/>
    </location>
</feature>
<dbReference type="InterPro" id="IPR016286">
    <property type="entry name" value="FUC_metazoa-typ"/>
</dbReference>
<evidence type="ECO:0000256" key="4">
    <source>
        <dbReference type="ARBA" id="ARBA00022729"/>
    </source>
</evidence>
<comment type="caution">
    <text evidence="8">The sequence shown here is derived from an EMBL/GenBank/DDBJ whole genome shotgun (WGS) entry which is preliminary data.</text>
</comment>
<evidence type="ECO:0000313" key="9">
    <source>
        <dbReference type="Proteomes" id="UP000252345"/>
    </source>
</evidence>
<dbReference type="PIRSF" id="PIRSF001092">
    <property type="entry name" value="Alpha-L-fucosidase"/>
    <property type="match status" value="1"/>
</dbReference>
<dbReference type="InterPro" id="IPR017853">
    <property type="entry name" value="GH"/>
</dbReference>
<keyword evidence="5" id="KW-0378">Hydrolase</keyword>
<proteinExistence type="inferred from homology"/>
<comment type="similarity">
    <text evidence="2">Belongs to the glycosyl hydrolase 29 family.</text>
</comment>
<keyword evidence="6" id="KW-0326">Glycosidase</keyword>
<dbReference type="Proteomes" id="UP000252345">
    <property type="component" value="Unassembled WGS sequence"/>
</dbReference>
<dbReference type="Pfam" id="PF01120">
    <property type="entry name" value="Alpha_L_fucos"/>
    <property type="match status" value="1"/>
</dbReference>
<gene>
    <name evidence="8" type="ORF">CRD59_01210</name>
</gene>
<dbReference type="SUPFAM" id="SSF51445">
    <property type="entry name" value="(Trans)glycosidases"/>
    <property type="match status" value="1"/>
</dbReference>
<evidence type="ECO:0000313" key="8">
    <source>
        <dbReference type="EMBL" id="RBQ00106.1"/>
    </source>
</evidence>
<dbReference type="GO" id="GO:0006004">
    <property type="term" value="P:fucose metabolic process"/>
    <property type="evidence" value="ECO:0007669"/>
    <property type="project" value="InterPro"/>
</dbReference>
<comment type="function">
    <text evidence="1">Alpha-L-fucosidase is responsible for hydrolyzing the alpha-1,6-linked fucose joined to the reducing-end N-acetylglucosamine of the carbohydrate moieties of glycoproteins.</text>
</comment>
<evidence type="ECO:0000259" key="7">
    <source>
        <dbReference type="Pfam" id="PF01120"/>
    </source>
</evidence>
<accession>A0A366KEF3</accession>
<protein>
    <recommendedName>
        <fullName evidence="3">alpha-L-fucosidase</fullName>
        <ecNumber evidence="3">3.2.1.51</ecNumber>
    </recommendedName>
</protein>
<dbReference type="OrthoDB" id="5526311at2"/>
<evidence type="ECO:0000256" key="1">
    <source>
        <dbReference type="ARBA" id="ARBA00004071"/>
    </source>
</evidence>
<dbReference type="EMBL" id="PDCH01000001">
    <property type="protein sequence ID" value="RBQ00106.1"/>
    <property type="molecule type" value="Genomic_DNA"/>
</dbReference>
<dbReference type="GO" id="GO:0016139">
    <property type="term" value="P:glycoside catabolic process"/>
    <property type="evidence" value="ECO:0007669"/>
    <property type="project" value="TreeGrafter"/>
</dbReference>
<reference evidence="8 9" key="1">
    <citation type="submission" date="2017-10" db="EMBL/GenBank/DDBJ databases">
        <title>Bifidobacterium xylocopum sp. nov. and Bifidobacterium aemilianum sp. nov., from the carpenter bee (Xylocopa violacea) digestive tract.</title>
        <authorList>
            <person name="Alberoni D."/>
            <person name="Baffoni L."/>
            <person name="Di Gioia D."/>
            <person name="Gaggia F."/>
            <person name="Biavati B."/>
        </authorList>
    </citation>
    <scope>NUCLEOTIDE SEQUENCE [LARGE SCALE GENOMIC DNA]</scope>
    <source>
        <strain evidence="8 9">XV2</strain>
    </source>
</reference>
<dbReference type="PANTHER" id="PTHR10030:SF37">
    <property type="entry name" value="ALPHA-L-FUCOSIDASE-RELATED"/>
    <property type="match status" value="1"/>
</dbReference>
<evidence type="ECO:0000256" key="5">
    <source>
        <dbReference type="ARBA" id="ARBA00022801"/>
    </source>
</evidence>
<dbReference type="GO" id="GO:0004560">
    <property type="term" value="F:alpha-L-fucosidase activity"/>
    <property type="evidence" value="ECO:0007669"/>
    <property type="project" value="InterPro"/>
</dbReference>
<dbReference type="InterPro" id="IPR057739">
    <property type="entry name" value="Glyco_hydro_29_N"/>
</dbReference>
<dbReference type="Gene3D" id="3.20.20.80">
    <property type="entry name" value="Glycosidases"/>
    <property type="match status" value="1"/>
</dbReference>
<dbReference type="GO" id="GO:0005764">
    <property type="term" value="C:lysosome"/>
    <property type="evidence" value="ECO:0007669"/>
    <property type="project" value="TreeGrafter"/>
</dbReference>
<keyword evidence="9" id="KW-1185">Reference proteome</keyword>
<organism evidence="8 9">
    <name type="scientific">Bifidobacterium xylocopae</name>
    <dbReference type="NCBI Taxonomy" id="2493119"/>
    <lineage>
        <taxon>Bacteria</taxon>
        <taxon>Bacillati</taxon>
        <taxon>Actinomycetota</taxon>
        <taxon>Actinomycetes</taxon>
        <taxon>Bifidobacteriales</taxon>
        <taxon>Bifidobacteriaceae</taxon>
        <taxon>Bifidobacterium</taxon>
    </lineage>
</organism>
<evidence type="ECO:0000256" key="3">
    <source>
        <dbReference type="ARBA" id="ARBA00012662"/>
    </source>
</evidence>
<dbReference type="EC" id="3.2.1.51" evidence="3"/>
<sequence length="346" mass="39436">MSDNVEWFRRAGYGMMIHWGLYSLLAGEYRGRSSSAYAEWIQSRFRIPNEEYGRLAQAFNPICFDADRIVDLAKRCGMQYLVVTAKHHDGFALYRSRTDAYNVYDATPFHRDVIGELAQACRKAGLRFGLYYSQDLDWHDPDGGGYMSNDIETAGSTWDNSWDFTGPKDYSRAFERKIMPQIREIMSGYGDISIAWFDVPMTLTDEQSRVIYETVKELQPGCLINSRLGNGRYDYVSLGDNEIPASLEAKEQAERKIDSVDYNSITGFKPSRLGLYESAGTINDSWGFSYHDHNWKSPRTIHDYKSRLNSMGINYLLNIGLDPLGRVPMAAEQTLLAVREMDGQAA</sequence>
<dbReference type="PANTHER" id="PTHR10030">
    <property type="entry name" value="ALPHA-L-FUCOSIDASE"/>
    <property type="match status" value="1"/>
</dbReference>
<dbReference type="RefSeq" id="WP_113852766.1">
    <property type="nucleotide sequence ID" value="NZ_PDCH01000001.1"/>
</dbReference>
<evidence type="ECO:0000256" key="2">
    <source>
        <dbReference type="ARBA" id="ARBA00007951"/>
    </source>
</evidence>
<keyword evidence="4" id="KW-0732">Signal</keyword>
<evidence type="ECO:0000256" key="6">
    <source>
        <dbReference type="ARBA" id="ARBA00023295"/>
    </source>
</evidence>